<gene>
    <name evidence="3" type="ORF">HKBW3S42_00482</name>
</gene>
<evidence type="ECO:0000313" key="4">
    <source>
        <dbReference type="Proteomes" id="UP000568877"/>
    </source>
</evidence>
<dbReference type="PANTHER" id="PTHR36565">
    <property type="entry name" value="UPF0332 PROTEIN TM_1000"/>
    <property type="match status" value="1"/>
</dbReference>
<feature type="domain" description="HEPN" evidence="2">
    <location>
        <begin position="1"/>
        <end position="91"/>
    </location>
</feature>
<dbReference type="Pfam" id="PF05168">
    <property type="entry name" value="HEPN"/>
    <property type="match status" value="1"/>
</dbReference>
<organism evidence="3 4">
    <name type="scientific">Candidatus Hakubella thermalkaliphila</name>
    <dbReference type="NCBI Taxonomy" id="2754717"/>
    <lineage>
        <taxon>Bacteria</taxon>
        <taxon>Bacillati</taxon>
        <taxon>Actinomycetota</taxon>
        <taxon>Actinomycetota incertae sedis</taxon>
        <taxon>Candidatus Hakubellales</taxon>
        <taxon>Candidatus Hakubellaceae</taxon>
        <taxon>Candidatus Hakubella</taxon>
    </lineage>
</organism>
<proteinExistence type="inferred from homology"/>
<dbReference type="Proteomes" id="UP000568877">
    <property type="component" value="Unassembled WGS sequence"/>
</dbReference>
<evidence type="ECO:0000256" key="1">
    <source>
        <dbReference type="ARBA" id="ARBA00038248"/>
    </source>
</evidence>
<evidence type="ECO:0000313" key="3">
    <source>
        <dbReference type="EMBL" id="GFP32177.1"/>
    </source>
</evidence>
<dbReference type="EMBL" id="BLSA01000040">
    <property type="protein sequence ID" value="GFP32177.1"/>
    <property type="molecule type" value="Genomic_DNA"/>
</dbReference>
<accession>A0A6V8PIW8</accession>
<dbReference type="AlphaFoldDB" id="A0A6V8PIW8"/>
<feature type="non-terminal residue" evidence="3">
    <location>
        <position position="1"/>
    </location>
</feature>
<dbReference type="InterPro" id="IPR007842">
    <property type="entry name" value="HEPN_dom"/>
</dbReference>
<reference evidence="3 4" key="1">
    <citation type="journal article" date="2020" name="Front. Microbiol.">
        <title>Single-cell genomics of novel Actinobacteria with the Wood-Ljungdahl pathway discovered in a serpentinizing system.</title>
        <authorList>
            <person name="Merino N."/>
            <person name="Kawai M."/>
            <person name="Boyd E.S."/>
            <person name="Colman D.R."/>
            <person name="McGlynn S.E."/>
            <person name="Nealson K.H."/>
            <person name="Kurokawa K."/>
            <person name="Hongoh Y."/>
        </authorList>
    </citation>
    <scope>NUCLEOTIDE SEQUENCE [LARGE SCALE GENOMIC DNA]</scope>
    <source>
        <strain evidence="3 4">S42</strain>
    </source>
</reference>
<protein>
    <recommendedName>
        <fullName evidence="2">HEPN domain-containing protein</fullName>
    </recommendedName>
</protein>
<dbReference type="InterPro" id="IPR052226">
    <property type="entry name" value="UPF0332_toxin"/>
</dbReference>
<comment type="similarity">
    <text evidence="1">Belongs to the UPF0332 family.</text>
</comment>
<name>A0A6V8PIW8_9ACTN</name>
<dbReference type="PANTHER" id="PTHR36565:SF1">
    <property type="entry name" value="UPF0332 PROTEIN TM_1000"/>
    <property type="match status" value="1"/>
</dbReference>
<comment type="caution">
    <text evidence="3">The sequence shown here is derived from an EMBL/GenBank/DDBJ whole genome shotgun (WGS) entry which is preliminary data.</text>
</comment>
<evidence type="ECO:0000259" key="2">
    <source>
        <dbReference type="Pfam" id="PF05168"/>
    </source>
</evidence>
<dbReference type="Gene3D" id="1.20.120.330">
    <property type="entry name" value="Nucleotidyltransferases domain 2"/>
    <property type="match status" value="1"/>
</dbReference>
<sequence length="99" mass="11219">AVNRAYYSVFYAMRAFLATVNKDSSKHSGVMSLFNQHFIKTGIVSEISFKSTQALMDLRHEGDYQDFAKITEEEAKGAVETAKIVITMLKETFEKIKES</sequence>